<feature type="region of interest" description="Disordered" evidence="1">
    <location>
        <begin position="72"/>
        <end position="102"/>
    </location>
</feature>
<accession>A0AAV5WRN6</accession>
<organism evidence="3 4">
    <name type="scientific">Pristionchus fissidentatus</name>
    <dbReference type="NCBI Taxonomy" id="1538716"/>
    <lineage>
        <taxon>Eukaryota</taxon>
        <taxon>Metazoa</taxon>
        <taxon>Ecdysozoa</taxon>
        <taxon>Nematoda</taxon>
        <taxon>Chromadorea</taxon>
        <taxon>Rhabditida</taxon>
        <taxon>Rhabditina</taxon>
        <taxon>Diplogasteromorpha</taxon>
        <taxon>Diplogasteroidea</taxon>
        <taxon>Neodiplogasteridae</taxon>
        <taxon>Pristionchus</taxon>
    </lineage>
</organism>
<comment type="caution">
    <text evidence="3">The sequence shown here is derived from an EMBL/GenBank/DDBJ whole genome shotgun (WGS) entry which is preliminary data.</text>
</comment>
<keyword evidence="2" id="KW-0812">Transmembrane</keyword>
<dbReference type="AlphaFoldDB" id="A0AAV5WRN6"/>
<evidence type="ECO:0000313" key="4">
    <source>
        <dbReference type="Proteomes" id="UP001432322"/>
    </source>
</evidence>
<dbReference type="Proteomes" id="UP001432322">
    <property type="component" value="Unassembled WGS sequence"/>
</dbReference>
<reference evidence="3" key="1">
    <citation type="submission" date="2023-10" db="EMBL/GenBank/DDBJ databases">
        <title>Genome assembly of Pristionchus species.</title>
        <authorList>
            <person name="Yoshida K."/>
            <person name="Sommer R.J."/>
        </authorList>
    </citation>
    <scope>NUCLEOTIDE SEQUENCE</scope>
    <source>
        <strain evidence="3">RS5133</strain>
    </source>
</reference>
<evidence type="ECO:0008006" key="5">
    <source>
        <dbReference type="Google" id="ProtNLM"/>
    </source>
</evidence>
<evidence type="ECO:0000256" key="2">
    <source>
        <dbReference type="SAM" id="Phobius"/>
    </source>
</evidence>
<name>A0AAV5WRN6_9BILA</name>
<evidence type="ECO:0000256" key="1">
    <source>
        <dbReference type="SAM" id="MobiDB-lite"/>
    </source>
</evidence>
<dbReference type="EMBL" id="BTSY01000006">
    <property type="protein sequence ID" value="GMT33210.1"/>
    <property type="molecule type" value="Genomic_DNA"/>
</dbReference>
<protein>
    <recommendedName>
        <fullName evidence="5">G protein-coupled receptor</fullName>
    </recommendedName>
</protein>
<evidence type="ECO:0000313" key="3">
    <source>
        <dbReference type="EMBL" id="GMT33210.1"/>
    </source>
</evidence>
<feature type="compositionally biased region" description="Polar residues" evidence="1">
    <location>
        <begin position="92"/>
        <end position="102"/>
    </location>
</feature>
<keyword evidence="2" id="KW-1133">Transmembrane helix</keyword>
<feature type="transmembrane region" description="Helical" evidence="2">
    <location>
        <begin position="6"/>
        <end position="24"/>
    </location>
</feature>
<keyword evidence="2" id="KW-0472">Membrane</keyword>
<gene>
    <name evidence="3" type="ORF">PFISCL1PPCAC_24507</name>
</gene>
<sequence length="120" mass="13396">MAYSLSHLLLAFVALNIAIFTWVFRTSIDPLTTTLQLTIPLLIWEALLFASFAPDELLNLLIPHVEERSYGPPADLSPGPHGDCWSDEPTEYDTSSRALSTDFSDSDTSVIYHQPVPYAR</sequence>
<proteinExistence type="predicted"/>
<keyword evidence="4" id="KW-1185">Reference proteome</keyword>